<protein>
    <submittedName>
        <fullName evidence="11">PD-(D/E)XK nuclease family protein</fullName>
    </submittedName>
</protein>
<feature type="domain" description="UvrD-like helicase C-terminal" evidence="10">
    <location>
        <begin position="264"/>
        <end position="546"/>
    </location>
</feature>
<dbReference type="PANTHER" id="PTHR30591">
    <property type="entry name" value="RECBCD ENZYME SUBUNIT RECC"/>
    <property type="match status" value="1"/>
</dbReference>
<keyword evidence="7" id="KW-0067">ATP-binding</keyword>
<dbReference type="Pfam" id="PF12705">
    <property type="entry name" value="PDDEXK_1"/>
    <property type="match status" value="1"/>
</dbReference>
<gene>
    <name evidence="11" type="ORF">IAA52_04820</name>
</gene>
<evidence type="ECO:0000256" key="7">
    <source>
        <dbReference type="ARBA" id="ARBA00022840"/>
    </source>
</evidence>
<keyword evidence="5" id="KW-0347">Helicase</keyword>
<dbReference type="AlphaFoldDB" id="A0A9D0ZLD5"/>
<dbReference type="InterPro" id="IPR011604">
    <property type="entry name" value="PDDEXK-like_dom_sf"/>
</dbReference>
<keyword evidence="9" id="KW-0234">DNA repair</keyword>
<dbReference type="InterPro" id="IPR027417">
    <property type="entry name" value="P-loop_NTPase"/>
</dbReference>
<evidence type="ECO:0000313" key="11">
    <source>
        <dbReference type="EMBL" id="HIQ82404.1"/>
    </source>
</evidence>
<comment type="caution">
    <text evidence="11">The sequence shown here is derived from an EMBL/GenBank/DDBJ whole genome shotgun (WGS) entry which is preliminary data.</text>
</comment>
<keyword evidence="6" id="KW-0269">Exonuclease</keyword>
<dbReference type="Gene3D" id="3.40.50.300">
    <property type="entry name" value="P-loop containing nucleotide triphosphate hydrolases"/>
    <property type="match status" value="3"/>
</dbReference>
<dbReference type="PROSITE" id="PS51217">
    <property type="entry name" value="UVRD_HELICASE_CTER"/>
    <property type="match status" value="1"/>
</dbReference>
<evidence type="ECO:0000256" key="4">
    <source>
        <dbReference type="ARBA" id="ARBA00022801"/>
    </source>
</evidence>
<evidence type="ECO:0000259" key="10">
    <source>
        <dbReference type="PROSITE" id="PS51217"/>
    </source>
</evidence>
<dbReference type="InterPro" id="IPR038726">
    <property type="entry name" value="PDDEXK_AddAB-type"/>
</dbReference>
<dbReference type="GO" id="GO:0004386">
    <property type="term" value="F:helicase activity"/>
    <property type="evidence" value="ECO:0007669"/>
    <property type="project" value="UniProtKB-KW"/>
</dbReference>
<evidence type="ECO:0000256" key="1">
    <source>
        <dbReference type="ARBA" id="ARBA00022722"/>
    </source>
</evidence>
<evidence type="ECO:0000313" key="12">
    <source>
        <dbReference type="Proteomes" id="UP000824260"/>
    </source>
</evidence>
<keyword evidence="4" id="KW-0378">Hydrolase</keyword>
<dbReference type="GO" id="GO:0006310">
    <property type="term" value="P:DNA recombination"/>
    <property type="evidence" value="ECO:0007669"/>
    <property type="project" value="TreeGrafter"/>
</dbReference>
<dbReference type="SUPFAM" id="SSF52540">
    <property type="entry name" value="P-loop containing nucleoside triphosphate hydrolases"/>
    <property type="match status" value="1"/>
</dbReference>
<dbReference type="EMBL" id="DVFZ01000048">
    <property type="protein sequence ID" value="HIQ82404.1"/>
    <property type="molecule type" value="Genomic_DNA"/>
</dbReference>
<keyword evidence="3" id="KW-0227">DNA damage</keyword>
<dbReference type="Gene3D" id="3.90.320.10">
    <property type="match status" value="1"/>
</dbReference>
<keyword evidence="1" id="KW-0540">Nuclease</keyword>
<sequence length="1084" mass="118561">MLRLLTGRNRTLGATLKREIAAALQTGEDALRVVVPKQLTLETELDLLDGLHLQGSFRLRVLSPERLCGLIFDDAGRPEGARVDERGRAMLISRAMKELEGGLTVYRGAQGRRGFVGRAAKQVEIFRQAGMGPEDVLACAEGETGALRRKLEDAAAILAAYERALEGRYEDGEGELTLAALKAAQAPFLRGARLWFYGFDMMPPTLHALIAAVAAAGEATLLLPLESDARARDADLFRPLHASARRLETQARERNVRVSWEKVENTAQGAAELRFLSDELFATPAQAWPQRPNHIQLFEARSPREEARFAAALTRRLVRTRGWRFRDVRVLAPSLDSYRQPLREAFAACGVPLFLAESRPCARHPLCECLLTALNMLSRGARDEDLHACLASGCLDISRCDADRLRNYAVSWGLRANAFFHPLKRGPAALVEALEPVREAAMAPISSLRTRLRAAKDLRGQLEAVFAFLTDIRAYDRSLERQKALCEAGLYEAAGEEAQVWNRIVGALDQMAELLGEKKLPVREIAERLLESLDAAVVKPLPQSGDAVLAQDMGKLSMRPAKAVLLIGQVERATGVQNALLSDRQIEAVSLRAERYMGLTPSEAARTRLFYAKAGLEMATNYVCVTYPLAGADGAAERPGPLVAQLRRVFPALRARGGVAGDAGAEEMLLEAPEAALPRVAAALSGEMGEAEKRALFALARQENMRPRLSALRDALDMRSAAQRLRPETAQALYGGLRTASVSRLEAFAACPFAHFMRYGLKPEIVEPYALTTRDEGVFFHAAIRGFLSEMMDGGTPDPERAEASMERVADALLIPLRDGPLGQSALSLAEERRLRGVAKTAARLLAEQLADSGFRPVGLEVRFGPDDGDATLRVGADGRCALYGSIDRVDLWEADSPYVRVMDYKRGSKPFSLAEAWAGLQLQLLVYLAAAAKKRGALPAGAFYFRMDEGYILTPETDPQAVAELRRKNLRMDGPVVDDEGARAALSGHPEQFYKTGAPLSRPAMERLLSHAVDMAGAHVDAIRAGEADPAPVKVGKNSACRFCDWRGACLFDESTDRRRVRRVDADKRAVLERLLAGEESGK</sequence>
<name>A0A9D0ZLD5_9FIRM</name>
<dbReference type="Pfam" id="PF21445">
    <property type="entry name" value="ADDB_N"/>
    <property type="match status" value="1"/>
</dbReference>
<keyword evidence="8" id="KW-0238">DNA-binding</keyword>
<reference evidence="11" key="1">
    <citation type="submission" date="2020-10" db="EMBL/GenBank/DDBJ databases">
        <authorList>
            <person name="Gilroy R."/>
        </authorList>
    </citation>
    <scope>NUCLEOTIDE SEQUENCE</scope>
    <source>
        <strain evidence="11">ChiSjej6B24-2974</strain>
    </source>
</reference>
<evidence type="ECO:0000256" key="5">
    <source>
        <dbReference type="ARBA" id="ARBA00022806"/>
    </source>
</evidence>
<evidence type="ECO:0000256" key="8">
    <source>
        <dbReference type="ARBA" id="ARBA00023125"/>
    </source>
</evidence>
<dbReference type="Proteomes" id="UP000824260">
    <property type="component" value="Unassembled WGS sequence"/>
</dbReference>
<dbReference type="GO" id="GO:0003677">
    <property type="term" value="F:DNA binding"/>
    <property type="evidence" value="ECO:0007669"/>
    <property type="project" value="UniProtKB-KW"/>
</dbReference>
<dbReference type="GO" id="GO:0004527">
    <property type="term" value="F:exonuclease activity"/>
    <property type="evidence" value="ECO:0007669"/>
    <property type="project" value="UniProtKB-KW"/>
</dbReference>
<accession>A0A9D0ZLD5</accession>
<reference evidence="11" key="2">
    <citation type="journal article" date="2021" name="PeerJ">
        <title>Extensive microbial diversity within the chicken gut microbiome revealed by metagenomics and culture.</title>
        <authorList>
            <person name="Gilroy R."/>
            <person name="Ravi A."/>
            <person name="Getino M."/>
            <person name="Pursley I."/>
            <person name="Horton D.L."/>
            <person name="Alikhan N.F."/>
            <person name="Baker D."/>
            <person name="Gharbi K."/>
            <person name="Hall N."/>
            <person name="Watson M."/>
            <person name="Adriaenssens E.M."/>
            <person name="Foster-Nyarko E."/>
            <person name="Jarju S."/>
            <person name="Secka A."/>
            <person name="Antonio M."/>
            <person name="Oren A."/>
            <person name="Chaudhuri R.R."/>
            <person name="La Ragione R."/>
            <person name="Hildebrand F."/>
            <person name="Pallen M.J."/>
        </authorList>
    </citation>
    <scope>NUCLEOTIDE SEQUENCE</scope>
    <source>
        <strain evidence="11">ChiSjej6B24-2974</strain>
    </source>
</reference>
<proteinExistence type="predicted"/>
<dbReference type="PANTHER" id="PTHR30591:SF1">
    <property type="entry name" value="RECBCD ENZYME SUBUNIT RECC"/>
    <property type="match status" value="1"/>
</dbReference>
<evidence type="ECO:0000256" key="2">
    <source>
        <dbReference type="ARBA" id="ARBA00022741"/>
    </source>
</evidence>
<organism evidence="11 12">
    <name type="scientific">Candidatus Pullichristensenella stercorigallinarum</name>
    <dbReference type="NCBI Taxonomy" id="2840909"/>
    <lineage>
        <taxon>Bacteria</taxon>
        <taxon>Bacillati</taxon>
        <taxon>Bacillota</taxon>
        <taxon>Clostridia</taxon>
        <taxon>Candidatus Pullichristensenella</taxon>
    </lineage>
</organism>
<keyword evidence="2" id="KW-0547">Nucleotide-binding</keyword>
<dbReference type="GO" id="GO:0006281">
    <property type="term" value="P:DNA repair"/>
    <property type="evidence" value="ECO:0007669"/>
    <property type="project" value="UniProtKB-KW"/>
</dbReference>
<dbReference type="GO" id="GO:0005524">
    <property type="term" value="F:ATP binding"/>
    <property type="evidence" value="ECO:0007669"/>
    <property type="project" value="UniProtKB-KW"/>
</dbReference>
<dbReference type="InterPro" id="IPR014017">
    <property type="entry name" value="DNA_helicase_UvrD-like_C"/>
</dbReference>
<dbReference type="InterPro" id="IPR049035">
    <property type="entry name" value="ADDB_N"/>
</dbReference>
<evidence type="ECO:0000256" key="9">
    <source>
        <dbReference type="ARBA" id="ARBA00023204"/>
    </source>
</evidence>
<evidence type="ECO:0000256" key="6">
    <source>
        <dbReference type="ARBA" id="ARBA00022839"/>
    </source>
</evidence>
<evidence type="ECO:0000256" key="3">
    <source>
        <dbReference type="ARBA" id="ARBA00022763"/>
    </source>
</evidence>